<dbReference type="AlphaFoldDB" id="A0A1I5TDT7"/>
<organism evidence="1 2">
    <name type="scientific">Enterovibrio norvegicus DSM 15893</name>
    <dbReference type="NCBI Taxonomy" id="1121869"/>
    <lineage>
        <taxon>Bacteria</taxon>
        <taxon>Pseudomonadati</taxon>
        <taxon>Pseudomonadota</taxon>
        <taxon>Gammaproteobacteria</taxon>
        <taxon>Vibrionales</taxon>
        <taxon>Vibrionaceae</taxon>
        <taxon>Enterovibrio</taxon>
    </lineage>
</organism>
<protein>
    <recommendedName>
        <fullName evidence="3">DGQHR domain-containing protein</fullName>
    </recommendedName>
</protein>
<dbReference type="OrthoDB" id="580979at2"/>
<dbReference type="EMBL" id="FOWR01000025">
    <property type="protein sequence ID" value="SFP81215.1"/>
    <property type="molecule type" value="Genomic_DNA"/>
</dbReference>
<evidence type="ECO:0000313" key="2">
    <source>
        <dbReference type="Proteomes" id="UP000182692"/>
    </source>
</evidence>
<name>A0A1I5TDT7_9GAMM</name>
<dbReference type="STRING" id="1121869.SAMN03084138_03196"/>
<gene>
    <name evidence="1" type="ORF">SAMN03084138_03196</name>
</gene>
<evidence type="ECO:0008006" key="3">
    <source>
        <dbReference type="Google" id="ProtNLM"/>
    </source>
</evidence>
<accession>A0A1I5TDT7</accession>
<dbReference type="RefSeq" id="WP_083417934.1">
    <property type="nucleotide sequence ID" value="NZ_FOWR01000025.1"/>
</dbReference>
<sequence>MKEFIYDAIAFKQTDDSDWNISFSANALEISNWAGIPQKKNFDSVESSGFQRTIKLERMNSLISFYSEQKNIIQNPLLCASRNSSDQNKPGVFFTADSNQTGEYSRKGKVKIMVEDYSSMTLKETLVMFKESLELRVPELAESELDQSLLNEIKKTFFEDDSYVKSDDLSSEALVELESSHIADLWQETQCRIETLNEAETEPDSILGFDKEALISYLLPATMVDGQHRLKGAIAQFETMRDKPELMEEVENYILSGKSPVEAQALIEDKYIRKLPVSLILSDDPAEHVFQFVVVNQKATPINTALLGTIVSTTLSSDELERVSHRLKNADIPLEDSQAVSFATRDRRSPFFNLVQTGITGENGGKIPWTVMKTIVSMFKDLKGAKFYSDTVKTDFADLWKRRLLLSSNIVEGDDLEEKMKHWCSDDGAWKEVFLVFWCKIRDEFGSIDDDGRQNYWGHTNSNLFNKISLTILATDYFKYLSSARVKLNSIDDVESSITEWLIDVDRTYFDRDWVLKNTKKDSPGIRKQWSSLWMNYREDPRKLPSVSQYRISFGG</sequence>
<proteinExistence type="predicted"/>
<evidence type="ECO:0000313" key="1">
    <source>
        <dbReference type="EMBL" id="SFP81215.1"/>
    </source>
</evidence>
<reference evidence="1 2" key="1">
    <citation type="submission" date="2016-10" db="EMBL/GenBank/DDBJ databases">
        <authorList>
            <person name="de Groot N.N."/>
        </authorList>
    </citation>
    <scope>NUCLEOTIDE SEQUENCE [LARGE SCALE GENOMIC DNA]</scope>
    <source>
        <strain evidence="1 2">DSM 15893</strain>
    </source>
</reference>
<dbReference type="GeneID" id="35870278"/>
<dbReference type="Proteomes" id="UP000182692">
    <property type="component" value="Unassembled WGS sequence"/>
</dbReference>